<dbReference type="GO" id="GO:0042626">
    <property type="term" value="F:ATPase-coupled transmembrane transporter activity"/>
    <property type="evidence" value="ECO:0007669"/>
    <property type="project" value="TreeGrafter"/>
</dbReference>
<dbReference type="PROSITE" id="PS50893">
    <property type="entry name" value="ABC_TRANSPORTER_2"/>
    <property type="match status" value="1"/>
</dbReference>
<dbReference type="Pfam" id="PF00005">
    <property type="entry name" value="ABC_tran"/>
    <property type="match status" value="1"/>
</dbReference>
<keyword evidence="13" id="KW-1185">Reference proteome</keyword>
<dbReference type="InterPro" id="IPR017871">
    <property type="entry name" value="ABC_transporter-like_CS"/>
</dbReference>
<evidence type="ECO:0000259" key="11">
    <source>
        <dbReference type="PROSITE" id="PS50893"/>
    </source>
</evidence>
<dbReference type="InterPro" id="IPR003439">
    <property type="entry name" value="ABC_transporter-like_ATP-bd"/>
</dbReference>
<dbReference type="InterPro" id="IPR027417">
    <property type="entry name" value="P-loop_NTPase"/>
</dbReference>
<keyword evidence="7" id="KW-0067">ATP-binding</keyword>
<dbReference type="AlphaFoldDB" id="F1T9S2"/>
<dbReference type="OrthoDB" id="501320at2"/>
<evidence type="ECO:0000256" key="10">
    <source>
        <dbReference type="ARBA" id="ARBA00025157"/>
    </source>
</evidence>
<evidence type="ECO:0000313" key="12">
    <source>
        <dbReference type="EMBL" id="EGD48664.1"/>
    </source>
</evidence>
<reference evidence="12" key="1">
    <citation type="submission" date="2009-07" db="EMBL/GenBank/DDBJ databases">
        <authorList>
            <consortium name="US DOE Joint Genome Institute (JGI-PGF)"/>
            <person name="Lucas S."/>
            <person name="Copeland A."/>
            <person name="Lapidus A."/>
            <person name="Glavina del Rio T."/>
            <person name="Tice H."/>
            <person name="Bruce D."/>
            <person name="Goodwin L."/>
            <person name="Pitluck S."/>
            <person name="Larimer F."/>
            <person name="Land M.L."/>
            <person name="Mouttaki H."/>
            <person name="He Z."/>
            <person name="Zhou J."/>
            <person name="Hemme C.L."/>
        </authorList>
    </citation>
    <scope>NUCLEOTIDE SEQUENCE</scope>
    <source>
        <strain evidence="12">DSM 2782</strain>
    </source>
</reference>
<dbReference type="Proteomes" id="UP000003860">
    <property type="component" value="Unassembled WGS sequence"/>
</dbReference>
<evidence type="ECO:0000256" key="9">
    <source>
        <dbReference type="ARBA" id="ARBA00023136"/>
    </source>
</evidence>
<organism evidence="12 13">
    <name type="scientific">Ruminiclostridium papyrosolvens DSM 2782</name>
    <dbReference type="NCBI Taxonomy" id="588581"/>
    <lineage>
        <taxon>Bacteria</taxon>
        <taxon>Bacillati</taxon>
        <taxon>Bacillota</taxon>
        <taxon>Clostridia</taxon>
        <taxon>Eubacteriales</taxon>
        <taxon>Oscillospiraceae</taxon>
        <taxon>Ruminiclostridium</taxon>
    </lineage>
</organism>
<dbReference type="GO" id="GO:0043190">
    <property type="term" value="C:ATP-binding cassette (ABC) transporter complex"/>
    <property type="evidence" value="ECO:0007669"/>
    <property type="project" value="TreeGrafter"/>
</dbReference>
<reference evidence="12" key="2">
    <citation type="submission" date="2011-01" db="EMBL/GenBank/DDBJ databases">
        <title>The Non-contiguous Finished genome of Clostridium papyrosolvens.</title>
        <authorList>
            <person name="Lucas S."/>
            <person name="Copeland A."/>
            <person name="Lapidus A."/>
            <person name="Cheng J.-F."/>
            <person name="Goodwin L."/>
            <person name="Pitluck S."/>
            <person name="Misra M."/>
            <person name="Chertkov O."/>
            <person name="Detter J.C."/>
            <person name="Han C."/>
            <person name="Tapia R."/>
            <person name="Land M."/>
            <person name="Hauser L."/>
            <person name="Kyrpides N."/>
            <person name="Ivanova N."/>
            <person name="Pagani I."/>
            <person name="Mouttaki H."/>
            <person name="He Z."/>
            <person name="Zhou J."/>
            <person name="Hemme C.L."/>
            <person name="Woyke T."/>
        </authorList>
    </citation>
    <scope>NUCLEOTIDE SEQUENCE [LARGE SCALE GENOMIC DNA]</scope>
    <source>
        <strain evidence="12">DSM 2782</strain>
    </source>
</reference>
<sequence length="279" mass="30557">MIEFKDFSFKYKAGEEPALVIKNLSIQKGDFVGIIGNSGAGKSTFTYAVNGVIPHHYDGDFYGAVRVKGCDTVDSSLTQLALSVGSVFQDIDGQMVSSVVEDEILFGLENFGVPKEEIQQRITDILIMVGIEDLRYRNINTLSGGQKQKVAIAAVVALMPDILVLDEPTAELDPQSSQQIYNMLKMLNQKLNITIIVVEQKIMLLSEFSKRIIILDKGKIYLDGTPKEVLSDTSKLTDIGVNCPRVATLANNLNQLKIYNGPVPVNVAEAETMVRSVLG</sequence>
<keyword evidence="3" id="KW-0813">Transport</keyword>
<dbReference type="Gene3D" id="3.40.50.300">
    <property type="entry name" value="P-loop containing nucleotide triphosphate hydrolases"/>
    <property type="match status" value="1"/>
</dbReference>
<keyword evidence="5" id="KW-0677">Repeat</keyword>
<keyword evidence="9" id="KW-0472">Membrane</keyword>
<evidence type="ECO:0000256" key="8">
    <source>
        <dbReference type="ARBA" id="ARBA00022967"/>
    </source>
</evidence>
<comment type="subcellular location">
    <subcellularLocation>
        <location evidence="1">Cell membrane</location>
        <topology evidence="1">Peripheral membrane protein</topology>
    </subcellularLocation>
</comment>
<feature type="domain" description="ABC transporter" evidence="11">
    <location>
        <begin position="2"/>
        <end position="242"/>
    </location>
</feature>
<dbReference type="PANTHER" id="PTHR43553:SF23">
    <property type="entry name" value="ABC TRANSPORTER ATP-BINDING COMPONENT"/>
    <property type="match status" value="1"/>
</dbReference>
<dbReference type="GO" id="GO:0016887">
    <property type="term" value="F:ATP hydrolysis activity"/>
    <property type="evidence" value="ECO:0007669"/>
    <property type="project" value="InterPro"/>
</dbReference>
<keyword evidence="8" id="KW-1278">Translocase</keyword>
<evidence type="ECO:0000256" key="4">
    <source>
        <dbReference type="ARBA" id="ARBA00022475"/>
    </source>
</evidence>
<protein>
    <submittedName>
        <fullName evidence="12">ABC transporter related protein</fullName>
    </submittedName>
</protein>
<dbReference type="RefSeq" id="WP_004617868.1">
    <property type="nucleotide sequence ID" value="NZ_ACXX02000003.1"/>
</dbReference>
<dbReference type="CDD" id="cd03225">
    <property type="entry name" value="ABC_cobalt_CbiO_domain1"/>
    <property type="match status" value="1"/>
</dbReference>
<evidence type="ECO:0000256" key="3">
    <source>
        <dbReference type="ARBA" id="ARBA00022448"/>
    </source>
</evidence>
<evidence type="ECO:0000256" key="5">
    <source>
        <dbReference type="ARBA" id="ARBA00022737"/>
    </source>
</evidence>
<dbReference type="STRING" id="588581.Cpap_3087"/>
<evidence type="ECO:0000256" key="2">
    <source>
        <dbReference type="ARBA" id="ARBA00005417"/>
    </source>
</evidence>
<evidence type="ECO:0000256" key="1">
    <source>
        <dbReference type="ARBA" id="ARBA00004202"/>
    </source>
</evidence>
<dbReference type="GO" id="GO:0005524">
    <property type="term" value="F:ATP binding"/>
    <property type="evidence" value="ECO:0007669"/>
    <property type="project" value="UniProtKB-KW"/>
</dbReference>
<dbReference type="InterPro" id="IPR003593">
    <property type="entry name" value="AAA+_ATPase"/>
</dbReference>
<dbReference type="FunFam" id="3.40.50.300:FF:000224">
    <property type="entry name" value="Energy-coupling factor transporter ATP-binding protein EcfA"/>
    <property type="match status" value="1"/>
</dbReference>
<comment type="function">
    <text evidence="10">Probably part of an ABC transporter complex. Responsible for energy coupling to the transport system.</text>
</comment>
<dbReference type="SMART" id="SM00382">
    <property type="entry name" value="AAA"/>
    <property type="match status" value="1"/>
</dbReference>
<dbReference type="EMBL" id="ACXX02000003">
    <property type="protein sequence ID" value="EGD48664.1"/>
    <property type="molecule type" value="Genomic_DNA"/>
</dbReference>
<comment type="similarity">
    <text evidence="2">Belongs to the ABC transporter superfamily.</text>
</comment>
<keyword evidence="6" id="KW-0547">Nucleotide-binding</keyword>
<dbReference type="InterPro" id="IPR015856">
    <property type="entry name" value="ABC_transpr_CbiO/EcfA_su"/>
</dbReference>
<dbReference type="SUPFAM" id="SSF52540">
    <property type="entry name" value="P-loop containing nucleoside triphosphate hydrolases"/>
    <property type="match status" value="1"/>
</dbReference>
<evidence type="ECO:0000313" key="13">
    <source>
        <dbReference type="Proteomes" id="UP000003860"/>
    </source>
</evidence>
<keyword evidence="4" id="KW-1003">Cell membrane</keyword>
<proteinExistence type="inferred from homology"/>
<gene>
    <name evidence="12" type="ORF">Cpap_3087</name>
</gene>
<comment type="caution">
    <text evidence="12">The sequence shown here is derived from an EMBL/GenBank/DDBJ whole genome shotgun (WGS) entry which is preliminary data.</text>
</comment>
<evidence type="ECO:0000256" key="6">
    <source>
        <dbReference type="ARBA" id="ARBA00022741"/>
    </source>
</evidence>
<accession>F1T9S2</accession>
<dbReference type="eggNOG" id="COG1122">
    <property type="taxonomic scope" value="Bacteria"/>
</dbReference>
<dbReference type="InterPro" id="IPR050095">
    <property type="entry name" value="ECF_ABC_transporter_ATP-bd"/>
</dbReference>
<name>F1T9S2_9FIRM</name>
<dbReference type="PANTHER" id="PTHR43553">
    <property type="entry name" value="HEAVY METAL TRANSPORTER"/>
    <property type="match status" value="1"/>
</dbReference>
<evidence type="ECO:0000256" key="7">
    <source>
        <dbReference type="ARBA" id="ARBA00022840"/>
    </source>
</evidence>
<dbReference type="PROSITE" id="PS00211">
    <property type="entry name" value="ABC_TRANSPORTER_1"/>
    <property type="match status" value="1"/>
</dbReference>